<dbReference type="GO" id="GO:0006508">
    <property type="term" value="P:proteolysis"/>
    <property type="evidence" value="ECO:0007669"/>
    <property type="project" value="UniProtKB-KW"/>
</dbReference>
<feature type="binding site" evidence="9">
    <location>
        <position position="173"/>
    </location>
    <ligand>
        <name>Zn(2+)</name>
        <dbReference type="ChEBI" id="CHEBI:29105"/>
        <note>catalytic</note>
    </ligand>
</feature>
<dbReference type="InterPro" id="IPR014782">
    <property type="entry name" value="Peptidase_M1_dom"/>
</dbReference>
<reference evidence="12" key="1">
    <citation type="submission" date="2020-04" db="EMBL/GenBank/DDBJ databases">
        <authorList>
            <person name="Alioto T."/>
            <person name="Alioto T."/>
            <person name="Gomez Garrido J."/>
        </authorList>
    </citation>
    <scope>NUCLEOTIDE SEQUENCE</scope>
    <source>
        <strain evidence="12">A484AB</strain>
    </source>
</reference>
<dbReference type="InterPro" id="IPR027268">
    <property type="entry name" value="Peptidase_M4/M1_CTD_sf"/>
</dbReference>
<dbReference type="Proteomes" id="UP001152795">
    <property type="component" value="Unassembled WGS sequence"/>
</dbReference>
<dbReference type="Pfam" id="PF01433">
    <property type="entry name" value="Peptidase_M1"/>
    <property type="match status" value="1"/>
</dbReference>
<sequence>MNARKAFPCFDEPAMKAKFTLHISRDPTHQSLSNMPRDREERKSISHIIDHYVTSPPMSTYLLGFIVLDFKYQETTSASGVKLRVYAPPADKDKVGFALNVTSQTLTFFEKLFGSNFPLKKIDLVAMPDFKASAMENWALITFRREFLVYHEDFVTAFTKEKMMNVIAHELAHSWFGNLVTMKWWDDFWLKEGFATFFAYLACYNMDKDTDSLALSVTQSWQNALHTDGKLGTHPLINPITSPKDKFFVGISYAKGAMVVKMLMNTLGNSAFLEGLRIYIRKSKYRNVETADLWESLSKVGKRLDLSRLMKSWTDEKSFPIVTLKRLKGPEKDLILAKQESFLEHKLGQIDDKLKNKTSGNKSIDQRDSKERQKLSSSLWHIPLTYTVESTAFKEYTVWLDKKWEKLSVLDPVGWIKANVRASGYYIVNYDKANWIKLIKQLKNYHVVFSPSDRAGLIHDAFVLACEGMLDARIPLKLIIYMAKEDHFVPMEMLREKSKCLEPFFKKAGMKRLYKQYVWYLQEHLLDKLGMEDKGGILEQMNRHNTLIEAMNHKPDVKKKFQKIFRDMKDNKDARTTPKKVSPNFRRLALQYGFNKHDPMDWAYLWDVYQRSPCDADRRFLRTSLASFHKPKFFQKNLQYSFDLTKVRSQDTLQWLYDLDSKSTNDQIWKFVKENWKVLSDRYGKGGKLAEFVESIAKKFQTDDKLTEVKEFLNLDGKNLMNQAMHDSTLEAIHDNVIKKHKEAEKHINMEKATKWLQRYMKKIRKLKPKQ</sequence>
<dbReference type="PANTHER" id="PTHR11533:SF299">
    <property type="entry name" value="AMINOPEPTIDASE"/>
    <property type="match status" value="1"/>
</dbReference>
<protein>
    <recommendedName>
        <fullName evidence="11">Aminopeptidase</fullName>
        <ecNumber evidence="11">3.4.11.-</ecNumber>
    </recommendedName>
</protein>
<keyword evidence="4 9" id="KW-0479">Metal-binding</keyword>
<feature type="binding site" evidence="9">
    <location>
        <position position="169"/>
    </location>
    <ligand>
        <name>Zn(2+)</name>
        <dbReference type="ChEBI" id="CHEBI:29105"/>
        <note>catalytic</note>
    </ligand>
</feature>
<comment type="caution">
    <text evidence="12">The sequence shown here is derived from an EMBL/GenBank/DDBJ whole genome shotgun (WGS) entry which is preliminary data.</text>
</comment>
<evidence type="ECO:0000256" key="1">
    <source>
        <dbReference type="ARBA" id="ARBA00010136"/>
    </source>
</evidence>
<comment type="similarity">
    <text evidence="1 11">Belongs to the peptidase M1 family.</text>
</comment>
<dbReference type="EMBL" id="CACRXK020003245">
    <property type="protein sequence ID" value="CAB3998002.1"/>
    <property type="molecule type" value="Genomic_DNA"/>
</dbReference>
<evidence type="ECO:0000256" key="4">
    <source>
        <dbReference type="ARBA" id="ARBA00022723"/>
    </source>
</evidence>
<dbReference type="SUPFAM" id="SSF63737">
    <property type="entry name" value="Leukotriene A4 hydrolase N-terminal domain"/>
    <property type="match status" value="1"/>
</dbReference>
<keyword evidence="5 11" id="KW-0378">Hydrolase</keyword>
<dbReference type="GO" id="GO:0005615">
    <property type="term" value="C:extracellular space"/>
    <property type="evidence" value="ECO:0007669"/>
    <property type="project" value="TreeGrafter"/>
</dbReference>
<keyword evidence="13" id="KW-1185">Reference proteome</keyword>
<dbReference type="InterPro" id="IPR050344">
    <property type="entry name" value="Peptidase_M1_aminopeptidases"/>
</dbReference>
<evidence type="ECO:0000256" key="5">
    <source>
        <dbReference type="ARBA" id="ARBA00022801"/>
    </source>
</evidence>
<dbReference type="Gene3D" id="2.60.40.1730">
    <property type="entry name" value="tricorn interacting facor f3 domain"/>
    <property type="match status" value="1"/>
</dbReference>
<evidence type="ECO:0000256" key="2">
    <source>
        <dbReference type="ARBA" id="ARBA00022438"/>
    </source>
</evidence>
<dbReference type="GO" id="GO:0042277">
    <property type="term" value="F:peptide binding"/>
    <property type="evidence" value="ECO:0007669"/>
    <property type="project" value="TreeGrafter"/>
</dbReference>
<dbReference type="AlphaFoldDB" id="A0A6S7H515"/>
<comment type="cofactor">
    <cofactor evidence="9 11">
        <name>Zn(2+)</name>
        <dbReference type="ChEBI" id="CHEBI:29105"/>
    </cofactor>
    <text evidence="9 11">Binds 1 zinc ion per subunit.</text>
</comment>
<evidence type="ECO:0000256" key="3">
    <source>
        <dbReference type="ARBA" id="ARBA00022670"/>
    </source>
</evidence>
<dbReference type="InterPro" id="IPR045357">
    <property type="entry name" value="Aminopeptidase_N-like_N"/>
</dbReference>
<dbReference type="Gene3D" id="1.10.390.10">
    <property type="entry name" value="Neutral Protease Domain 2"/>
    <property type="match status" value="1"/>
</dbReference>
<dbReference type="Pfam" id="PF11838">
    <property type="entry name" value="ERAP1_C"/>
    <property type="match status" value="1"/>
</dbReference>
<dbReference type="EC" id="3.4.11.-" evidence="11"/>
<evidence type="ECO:0000256" key="6">
    <source>
        <dbReference type="ARBA" id="ARBA00022833"/>
    </source>
</evidence>
<evidence type="ECO:0000256" key="11">
    <source>
        <dbReference type="RuleBase" id="RU364040"/>
    </source>
</evidence>
<evidence type="ECO:0000256" key="9">
    <source>
        <dbReference type="PIRSR" id="PIRSR634016-3"/>
    </source>
</evidence>
<dbReference type="FunFam" id="1.10.390.10:FF:000006">
    <property type="entry name" value="Puromycin-sensitive aminopeptidase"/>
    <property type="match status" value="1"/>
</dbReference>
<proteinExistence type="inferred from homology"/>
<gene>
    <name evidence="12" type="ORF">PACLA_8A052865</name>
</gene>
<dbReference type="GO" id="GO:0043171">
    <property type="term" value="P:peptide catabolic process"/>
    <property type="evidence" value="ECO:0007669"/>
    <property type="project" value="TreeGrafter"/>
</dbReference>
<dbReference type="PRINTS" id="PR00756">
    <property type="entry name" value="ALADIPTASE"/>
</dbReference>
<evidence type="ECO:0000313" key="13">
    <source>
        <dbReference type="Proteomes" id="UP001152795"/>
    </source>
</evidence>
<dbReference type="Gene3D" id="1.25.50.20">
    <property type="match status" value="1"/>
</dbReference>
<dbReference type="InterPro" id="IPR034016">
    <property type="entry name" value="M1_APN-typ"/>
</dbReference>
<dbReference type="InterPro" id="IPR001930">
    <property type="entry name" value="Peptidase_M1"/>
</dbReference>
<keyword evidence="7 11" id="KW-0482">Metalloprotease</keyword>
<evidence type="ECO:0000256" key="10">
    <source>
        <dbReference type="PIRSR" id="PIRSR634016-4"/>
    </source>
</evidence>
<dbReference type="InterPro" id="IPR024571">
    <property type="entry name" value="ERAP1-like_C_dom"/>
</dbReference>
<accession>A0A6S7H515</accession>
<evidence type="ECO:0000313" key="12">
    <source>
        <dbReference type="EMBL" id="CAB3998002.1"/>
    </source>
</evidence>
<feature type="binding site" evidence="9">
    <location>
        <position position="192"/>
    </location>
    <ligand>
        <name>Zn(2+)</name>
        <dbReference type="ChEBI" id="CHEBI:29105"/>
        <note>catalytic</note>
    </ligand>
</feature>
<dbReference type="Gene3D" id="2.60.40.1910">
    <property type="match status" value="1"/>
</dbReference>
<feature type="site" description="Transition state stabilizer" evidence="10">
    <location>
        <position position="253"/>
    </location>
</feature>
<keyword evidence="2 11" id="KW-0031">Aminopeptidase</keyword>
<keyword evidence="6 9" id="KW-0862">Zinc</keyword>
<keyword evidence="3 11" id="KW-0645">Protease</keyword>
<dbReference type="OrthoDB" id="10031169at2759"/>
<evidence type="ECO:0000256" key="7">
    <source>
        <dbReference type="ARBA" id="ARBA00023049"/>
    </source>
</evidence>
<dbReference type="InterPro" id="IPR042097">
    <property type="entry name" value="Aminopeptidase_N-like_N_sf"/>
</dbReference>
<dbReference type="GO" id="GO:0005737">
    <property type="term" value="C:cytoplasm"/>
    <property type="evidence" value="ECO:0007669"/>
    <property type="project" value="TreeGrafter"/>
</dbReference>
<dbReference type="Pfam" id="PF17900">
    <property type="entry name" value="Peptidase_M1_N"/>
    <property type="match status" value="1"/>
</dbReference>
<dbReference type="GO" id="GO:0016020">
    <property type="term" value="C:membrane"/>
    <property type="evidence" value="ECO:0007669"/>
    <property type="project" value="TreeGrafter"/>
</dbReference>
<feature type="active site" description="Proton acceptor" evidence="8">
    <location>
        <position position="170"/>
    </location>
</feature>
<dbReference type="GO" id="GO:0008270">
    <property type="term" value="F:zinc ion binding"/>
    <property type="evidence" value="ECO:0007669"/>
    <property type="project" value="UniProtKB-UniRule"/>
</dbReference>
<dbReference type="GO" id="GO:0070006">
    <property type="term" value="F:metalloaminopeptidase activity"/>
    <property type="evidence" value="ECO:0007669"/>
    <property type="project" value="TreeGrafter"/>
</dbReference>
<dbReference type="CDD" id="cd09601">
    <property type="entry name" value="M1_APN-Q_like"/>
    <property type="match status" value="1"/>
</dbReference>
<dbReference type="SUPFAM" id="SSF55486">
    <property type="entry name" value="Metalloproteases ('zincins'), catalytic domain"/>
    <property type="match status" value="1"/>
</dbReference>
<name>A0A6S7H515_PARCT</name>
<organism evidence="12 13">
    <name type="scientific">Paramuricea clavata</name>
    <name type="common">Red gorgonian</name>
    <name type="synonym">Violescent sea-whip</name>
    <dbReference type="NCBI Taxonomy" id="317549"/>
    <lineage>
        <taxon>Eukaryota</taxon>
        <taxon>Metazoa</taxon>
        <taxon>Cnidaria</taxon>
        <taxon>Anthozoa</taxon>
        <taxon>Octocorallia</taxon>
        <taxon>Malacalcyonacea</taxon>
        <taxon>Plexauridae</taxon>
        <taxon>Paramuricea</taxon>
    </lineage>
</organism>
<dbReference type="PANTHER" id="PTHR11533">
    <property type="entry name" value="PROTEASE M1 ZINC METALLOPROTEASE"/>
    <property type="match status" value="1"/>
</dbReference>
<evidence type="ECO:0000256" key="8">
    <source>
        <dbReference type="PIRSR" id="PIRSR634016-1"/>
    </source>
</evidence>